<dbReference type="SUPFAM" id="SSF52540">
    <property type="entry name" value="P-loop containing nucleoside triphosphate hydrolases"/>
    <property type="match status" value="1"/>
</dbReference>
<organism evidence="3 4">
    <name type="scientific">Clohesyomyces aquaticus</name>
    <dbReference type="NCBI Taxonomy" id="1231657"/>
    <lineage>
        <taxon>Eukaryota</taxon>
        <taxon>Fungi</taxon>
        <taxon>Dikarya</taxon>
        <taxon>Ascomycota</taxon>
        <taxon>Pezizomycotina</taxon>
        <taxon>Dothideomycetes</taxon>
        <taxon>Pleosporomycetidae</taxon>
        <taxon>Pleosporales</taxon>
        <taxon>Lindgomycetaceae</taxon>
        <taxon>Clohesyomyces</taxon>
    </lineage>
</organism>
<feature type="domain" description="Nephrocystin 3-like N-terminal" evidence="2">
    <location>
        <begin position="233"/>
        <end position="410"/>
    </location>
</feature>
<keyword evidence="1" id="KW-0677">Repeat</keyword>
<dbReference type="OrthoDB" id="443402at2759"/>
<evidence type="ECO:0000313" key="3">
    <source>
        <dbReference type="EMBL" id="ORY13816.1"/>
    </source>
</evidence>
<evidence type="ECO:0000313" key="4">
    <source>
        <dbReference type="Proteomes" id="UP000193144"/>
    </source>
</evidence>
<dbReference type="Proteomes" id="UP000193144">
    <property type="component" value="Unassembled WGS sequence"/>
</dbReference>
<feature type="non-terminal residue" evidence="3">
    <location>
        <position position="552"/>
    </location>
</feature>
<accession>A0A1Y1ZU89</accession>
<dbReference type="AlphaFoldDB" id="A0A1Y1ZU89"/>
<name>A0A1Y1ZU89_9PLEO</name>
<gene>
    <name evidence="3" type="ORF">BCR34DRAFT_456125</name>
</gene>
<dbReference type="Gene3D" id="3.40.50.300">
    <property type="entry name" value="P-loop containing nucleotide triphosphate hydrolases"/>
    <property type="match status" value="1"/>
</dbReference>
<dbReference type="InterPro" id="IPR056884">
    <property type="entry name" value="NPHP3-like_N"/>
</dbReference>
<protein>
    <recommendedName>
        <fullName evidence="2">Nephrocystin 3-like N-terminal domain-containing protein</fullName>
    </recommendedName>
</protein>
<evidence type="ECO:0000259" key="2">
    <source>
        <dbReference type="Pfam" id="PF24883"/>
    </source>
</evidence>
<keyword evidence="4" id="KW-1185">Reference proteome</keyword>
<dbReference type="InterPro" id="IPR027417">
    <property type="entry name" value="P-loop_NTPase"/>
</dbReference>
<sequence>MDPLTALGVAANAIQFIQFTGALLEQGWALYEGREYPATNLDLATNDLNQIVKQLSSTTLSRKNQWSLTSKSKSLEQILSRCETLSATLLSNLNDLRVSRPGQKWESFCKAMKAMKKKSELQAMEKSINTLRDQLNTHLLFEQGNQTSQILQALRELLYGTQRMQVTNESLRDMIEKFEKGQSKLQEPECIRPVYTTVQEGETTRTNLVILVSLSFDAIEVRHAQIAKAHKKTFEWIYNSSFGNWLRSGEGIFWLSGKPGSGKSTLFKYLVSNELTEITLRKWAGSKKLFVPKYFFWKSGTELQRSMLGLLRTLLFEVLRSCPELISVVFPDRWQRARYEHRANHEWTKDELLTSLKKVLQCNLSARFCIFVDGLDEYVGDPRDLVALLNDLIHCNNGISHDIKLCLSSRPWNIFEDTFGKDSSRMLRLQDLTRVDIQIYISDLLEKNERYLELKEMDNAYKDLVDEISAKASGVFLWVVFVVKELLTGLTNYDTIQILQKRLRQLPSDLEDYFHHMMNSVEELYQESSARILQICAQAREPLSLLYFSVLD</sequence>
<dbReference type="PANTHER" id="PTHR10039">
    <property type="entry name" value="AMELOGENIN"/>
    <property type="match status" value="1"/>
</dbReference>
<reference evidence="3 4" key="1">
    <citation type="submission" date="2016-07" db="EMBL/GenBank/DDBJ databases">
        <title>Pervasive Adenine N6-methylation of Active Genes in Fungi.</title>
        <authorList>
            <consortium name="DOE Joint Genome Institute"/>
            <person name="Mondo S.J."/>
            <person name="Dannebaum R.O."/>
            <person name="Kuo R.C."/>
            <person name="Labutti K."/>
            <person name="Haridas S."/>
            <person name="Kuo A."/>
            <person name="Salamov A."/>
            <person name="Ahrendt S.R."/>
            <person name="Lipzen A."/>
            <person name="Sullivan W."/>
            <person name="Andreopoulos W.B."/>
            <person name="Clum A."/>
            <person name="Lindquist E."/>
            <person name="Daum C."/>
            <person name="Ramamoorthy G.K."/>
            <person name="Gryganskyi A."/>
            <person name="Culley D."/>
            <person name="Magnuson J.K."/>
            <person name="James T.Y."/>
            <person name="O'Malley M.A."/>
            <person name="Stajich J.E."/>
            <person name="Spatafora J.W."/>
            <person name="Visel A."/>
            <person name="Grigoriev I.V."/>
        </authorList>
    </citation>
    <scope>NUCLEOTIDE SEQUENCE [LARGE SCALE GENOMIC DNA]</scope>
    <source>
        <strain evidence="3 4">CBS 115471</strain>
    </source>
</reference>
<dbReference type="PANTHER" id="PTHR10039:SF5">
    <property type="entry name" value="NACHT DOMAIN-CONTAINING PROTEIN"/>
    <property type="match status" value="1"/>
</dbReference>
<dbReference type="STRING" id="1231657.A0A1Y1ZU89"/>
<dbReference type="Pfam" id="PF24883">
    <property type="entry name" value="NPHP3_N"/>
    <property type="match status" value="1"/>
</dbReference>
<comment type="caution">
    <text evidence="3">The sequence shown here is derived from an EMBL/GenBank/DDBJ whole genome shotgun (WGS) entry which is preliminary data.</text>
</comment>
<evidence type="ECO:0000256" key="1">
    <source>
        <dbReference type="ARBA" id="ARBA00022737"/>
    </source>
</evidence>
<proteinExistence type="predicted"/>
<dbReference type="EMBL" id="MCFA01000038">
    <property type="protein sequence ID" value="ORY13816.1"/>
    <property type="molecule type" value="Genomic_DNA"/>
</dbReference>